<evidence type="ECO:0000256" key="1">
    <source>
        <dbReference type="ARBA" id="ARBA00004651"/>
    </source>
</evidence>
<evidence type="ECO:0000256" key="5">
    <source>
        <dbReference type="ARBA" id="ARBA00022989"/>
    </source>
</evidence>
<feature type="transmembrane region" description="Helical" evidence="7">
    <location>
        <begin position="46"/>
        <end position="65"/>
    </location>
</feature>
<dbReference type="EMBL" id="JARULN010000007">
    <property type="protein sequence ID" value="MDG5754204.1"/>
    <property type="molecule type" value="Genomic_DNA"/>
</dbReference>
<dbReference type="PANTHER" id="PTHR23501">
    <property type="entry name" value="MAJOR FACILITATOR SUPERFAMILY"/>
    <property type="match status" value="1"/>
</dbReference>
<dbReference type="InterPro" id="IPR005829">
    <property type="entry name" value="Sugar_transporter_CS"/>
</dbReference>
<comment type="subcellular location">
    <subcellularLocation>
        <location evidence="1">Cell membrane</location>
        <topology evidence="1">Multi-pass membrane protein</topology>
    </subcellularLocation>
</comment>
<keyword evidence="10" id="KW-1185">Reference proteome</keyword>
<accession>A0ABT6H655</accession>
<feature type="transmembrane region" description="Helical" evidence="7">
    <location>
        <begin position="302"/>
        <end position="320"/>
    </location>
</feature>
<dbReference type="Gene3D" id="1.20.1250.20">
    <property type="entry name" value="MFS general substrate transporter like domains"/>
    <property type="match status" value="1"/>
</dbReference>
<keyword evidence="4 7" id="KW-0812">Transmembrane</keyword>
<dbReference type="InterPro" id="IPR020846">
    <property type="entry name" value="MFS_dom"/>
</dbReference>
<organism evidence="9 10">
    <name type="scientific">Ectobacillus antri</name>
    <dbReference type="NCBI Taxonomy" id="2486280"/>
    <lineage>
        <taxon>Bacteria</taxon>
        <taxon>Bacillati</taxon>
        <taxon>Bacillota</taxon>
        <taxon>Bacilli</taxon>
        <taxon>Bacillales</taxon>
        <taxon>Bacillaceae</taxon>
        <taxon>Ectobacillus</taxon>
    </lineage>
</organism>
<evidence type="ECO:0000259" key="8">
    <source>
        <dbReference type="PROSITE" id="PS50850"/>
    </source>
</evidence>
<keyword evidence="2" id="KW-0813">Transport</keyword>
<sequence>MEHLDMRRKMIIMASIMVAMFFASVNQTIVGNALPRIIAVLGGMDYYSWVFTIYMLTSAVTTILVGRLSDMYGRKPFLLIGIFVFTVGAFLAGLSKDIYQLIAFRGFQGLGAGLIMSSAFTAVGDLFSPRERGKWNGLMSSVFGLSSVFGPTMGGYIVDHFDWHWVFWVFLPLGIVAFVLIWVFFPRVERAKGQRIDYLGALLLTATIVPMLLAFSWAGTKYDWSSMRIVGLFIGAAVALVLFVIVEKRAENPILPLYLFRNSVFTISNLVGFTLGVGMFGAAMYIPFFIQGVLGFSATHSSYITMTLTLSLVAASAVSGQMISKTGKYKTLSFIGLFITVTGLFGMSTMDIYTSQWTIILYLIAVGFGLGIAMPVFTLTVQNAVEYGSLGVATASVQLFRSLGGTVGVAIMGTVLSTRMQDRLSTFSGTAAQIPQDLASKLEALKNPQILLDPEKLSQVGRSLPEQMQPMFTEIVAHLRDAMSYALSGVFLTGMVIMMLAIAINIFLKEVPLRSVARGTEQLRKAD</sequence>
<feature type="transmembrane region" description="Helical" evidence="7">
    <location>
        <begin position="12"/>
        <end position="34"/>
    </location>
</feature>
<keyword evidence="6 7" id="KW-0472">Membrane</keyword>
<feature type="transmembrane region" description="Helical" evidence="7">
    <location>
        <begin position="197"/>
        <end position="217"/>
    </location>
</feature>
<keyword evidence="5 7" id="KW-1133">Transmembrane helix</keyword>
<dbReference type="InterPro" id="IPR036259">
    <property type="entry name" value="MFS_trans_sf"/>
</dbReference>
<dbReference type="RefSeq" id="WP_278018131.1">
    <property type="nucleotide sequence ID" value="NZ_JARRRY010000004.1"/>
</dbReference>
<evidence type="ECO:0000313" key="9">
    <source>
        <dbReference type="EMBL" id="MDG5754204.1"/>
    </source>
</evidence>
<feature type="transmembrane region" description="Helical" evidence="7">
    <location>
        <begin position="101"/>
        <end position="123"/>
    </location>
</feature>
<comment type="caution">
    <text evidence="9">The sequence shown here is derived from an EMBL/GenBank/DDBJ whole genome shotgun (WGS) entry which is preliminary data.</text>
</comment>
<feature type="transmembrane region" description="Helical" evidence="7">
    <location>
        <begin position="399"/>
        <end position="418"/>
    </location>
</feature>
<protein>
    <submittedName>
        <fullName evidence="9">MDR family MFS transporter</fullName>
    </submittedName>
</protein>
<dbReference type="SUPFAM" id="SSF103473">
    <property type="entry name" value="MFS general substrate transporter"/>
    <property type="match status" value="1"/>
</dbReference>
<evidence type="ECO:0000256" key="7">
    <source>
        <dbReference type="SAM" id="Phobius"/>
    </source>
</evidence>
<feature type="transmembrane region" description="Helical" evidence="7">
    <location>
        <begin position="332"/>
        <end position="353"/>
    </location>
</feature>
<dbReference type="NCBIfam" id="TIGR00711">
    <property type="entry name" value="efflux_EmrB"/>
    <property type="match status" value="1"/>
</dbReference>
<feature type="transmembrane region" description="Helical" evidence="7">
    <location>
        <begin position="135"/>
        <end position="157"/>
    </location>
</feature>
<dbReference type="PANTHER" id="PTHR23501:SF197">
    <property type="entry name" value="COMD"/>
    <property type="match status" value="1"/>
</dbReference>
<proteinExistence type="predicted"/>
<reference evidence="9 10" key="1">
    <citation type="submission" date="2023-04" db="EMBL/GenBank/DDBJ databases">
        <title>Ectobacillus antri isolated from activated sludge.</title>
        <authorList>
            <person name="Yan P."/>
            <person name="Liu X."/>
        </authorList>
    </citation>
    <scope>NUCLEOTIDE SEQUENCE [LARGE SCALE GENOMIC DNA]</scope>
    <source>
        <strain evidence="9 10">C18H</strain>
    </source>
</reference>
<evidence type="ECO:0000256" key="2">
    <source>
        <dbReference type="ARBA" id="ARBA00022448"/>
    </source>
</evidence>
<gene>
    <name evidence="9" type="ORF">P6P90_09505</name>
</gene>
<dbReference type="Pfam" id="PF07690">
    <property type="entry name" value="MFS_1"/>
    <property type="match status" value="1"/>
</dbReference>
<dbReference type="InterPro" id="IPR004638">
    <property type="entry name" value="EmrB-like"/>
</dbReference>
<name>A0ABT6H655_9BACI</name>
<dbReference type="PROSITE" id="PS00216">
    <property type="entry name" value="SUGAR_TRANSPORT_1"/>
    <property type="match status" value="1"/>
</dbReference>
<dbReference type="CDD" id="cd17502">
    <property type="entry name" value="MFS_Azr1_MDR_like"/>
    <property type="match status" value="1"/>
</dbReference>
<dbReference type="PRINTS" id="PR01036">
    <property type="entry name" value="TCRTETB"/>
</dbReference>
<feature type="transmembrane region" description="Helical" evidence="7">
    <location>
        <begin position="359"/>
        <end position="379"/>
    </location>
</feature>
<feature type="transmembrane region" description="Helical" evidence="7">
    <location>
        <begin position="485"/>
        <end position="508"/>
    </location>
</feature>
<evidence type="ECO:0000256" key="6">
    <source>
        <dbReference type="ARBA" id="ARBA00023136"/>
    </source>
</evidence>
<feature type="transmembrane region" description="Helical" evidence="7">
    <location>
        <begin position="229"/>
        <end position="246"/>
    </location>
</feature>
<dbReference type="Gene3D" id="1.20.1720.10">
    <property type="entry name" value="Multidrug resistance protein D"/>
    <property type="match status" value="1"/>
</dbReference>
<dbReference type="PROSITE" id="PS50850">
    <property type="entry name" value="MFS"/>
    <property type="match status" value="1"/>
</dbReference>
<evidence type="ECO:0000256" key="3">
    <source>
        <dbReference type="ARBA" id="ARBA00022475"/>
    </source>
</evidence>
<feature type="transmembrane region" description="Helical" evidence="7">
    <location>
        <begin position="163"/>
        <end position="185"/>
    </location>
</feature>
<evidence type="ECO:0000313" key="10">
    <source>
        <dbReference type="Proteomes" id="UP001218246"/>
    </source>
</evidence>
<evidence type="ECO:0000256" key="4">
    <source>
        <dbReference type="ARBA" id="ARBA00022692"/>
    </source>
</evidence>
<feature type="transmembrane region" description="Helical" evidence="7">
    <location>
        <begin position="267"/>
        <end position="290"/>
    </location>
</feature>
<dbReference type="Proteomes" id="UP001218246">
    <property type="component" value="Unassembled WGS sequence"/>
</dbReference>
<feature type="domain" description="Major facilitator superfamily (MFS) profile" evidence="8">
    <location>
        <begin position="12"/>
        <end position="513"/>
    </location>
</feature>
<feature type="transmembrane region" description="Helical" evidence="7">
    <location>
        <begin position="77"/>
        <end position="95"/>
    </location>
</feature>
<dbReference type="InterPro" id="IPR011701">
    <property type="entry name" value="MFS"/>
</dbReference>
<keyword evidence="3" id="KW-1003">Cell membrane</keyword>